<comment type="caution">
    <text evidence="2">The sequence shown here is derived from an EMBL/GenBank/DDBJ whole genome shotgun (WGS) entry which is preliminary data.</text>
</comment>
<name>A0AAW2UBP1_SESRA</name>
<gene>
    <name evidence="2" type="ORF">Sradi_1633600</name>
</gene>
<dbReference type="EMBL" id="JACGWJ010000006">
    <property type="protein sequence ID" value="KAL0414319.1"/>
    <property type="molecule type" value="Genomic_DNA"/>
</dbReference>
<feature type="region of interest" description="Disordered" evidence="1">
    <location>
        <begin position="27"/>
        <end position="56"/>
    </location>
</feature>
<sequence length="56" mass="5214">MEGNLVAQGSEGDAVAHPIWATATSVAQTGSAASAGAEGRGGKVGEGEADGVGEGS</sequence>
<dbReference type="AlphaFoldDB" id="A0AAW2UBP1"/>
<proteinExistence type="predicted"/>
<evidence type="ECO:0000256" key="1">
    <source>
        <dbReference type="SAM" id="MobiDB-lite"/>
    </source>
</evidence>
<feature type="compositionally biased region" description="Acidic residues" evidence="1">
    <location>
        <begin position="47"/>
        <end position="56"/>
    </location>
</feature>
<evidence type="ECO:0000313" key="2">
    <source>
        <dbReference type="EMBL" id="KAL0414319.1"/>
    </source>
</evidence>
<protein>
    <submittedName>
        <fullName evidence="2">Uncharacterized protein</fullName>
    </submittedName>
</protein>
<reference evidence="2" key="2">
    <citation type="journal article" date="2024" name="Plant">
        <title>Genomic evolution and insights into agronomic trait innovations of Sesamum species.</title>
        <authorList>
            <person name="Miao H."/>
            <person name="Wang L."/>
            <person name="Qu L."/>
            <person name="Liu H."/>
            <person name="Sun Y."/>
            <person name="Le M."/>
            <person name="Wang Q."/>
            <person name="Wei S."/>
            <person name="Zheng Y."/>
            <person name="Lin W."/>
            <person name="Duan Y."/>
            <person name="Cao H."/>
            <person name="Xiong S."/>
            <person name="Wang X."/>
            <person name="Wei L."/>
            <person name="Li C."/>
            <person name="Ma Q."/>
            <person name="Ju M."/>
            <person name="Zhao R."/>
            <person name="Li G."/>
            <person name="Mu C."/>
            <person name="Tian Q."/>
            <person name="Mei H."/>
            <person name="Zhang T."/>
            <person name="Gao T."/>
            <person name="Zhang H."/>
        </authorList>
    </citation>
    <scope>NUCLEOTIDE SEQUENCE</scope>
    <source>
        <strain evidence="2">G02</strain>
    </source>
</reference>
<organism evidence="2">
    <name type="scientific">Sesamum radiatum</name>
    <name type="common">Black benniseed</name>
    <dbReference type="NCBI Taxonomy" id="300843"/>
    <lineage>
        <taxon>Eukaryota</taxon>
        <taxon>Viridiplantae</taxon>
        <taxon>Streptophyta</taxon>
        <taxon>Embryophyta</taxon>
        <taxon>Tracheophyta</taxon>
        <taxon>Spermatophyta</taxon>
        <taxon>Magnoliopsida</taxon>
        <taxon>eudicotyledons</taxon>
        <taxon>Gunneridae</taxon>
        <taxon>Pentapetalae</taxon>
        <taxon>asterids</taxon>
        <taxon>lamiids</taxon>
        <taxon>Lamiales</taxon>
        <taxon>Pedaliaceae</taxon>
        <taxon>Sesamum</taxon>
    </lineage>
</organism>
<reference evidence="2" key="1">
    <citation type="submission" date="2020-06" db="EMBL/GenBank/DDBJ databases">
        <authorList>
            <person name="Li T."/>
            <person name="Hu X."/>
            <person name="Zhang T."/>
            <person name="Song X."/>
            <person name="Zhang H."/>
            <person name="Dai N."/>
            <person name="Sheng W."/>
            <person name="Hou X."/>
            <person name="Wei L."/>
        </authorList>
    </citation>
    <scope>NUCLEOTIDE SEQUENCE</scope>
    <source>
        <strain evidence="2">G02</strain>
        <tissue evidence="2">Leaf</tissue>
    </source>
</reference>
<accession>A0AAW2UBP1</accession>
<feature type="compositionally biased region" description="Low complexity" evidence="1">
    <location>
        <begin position="27"/>
        <end position="37"/>
    </location>
</feature>